<proteinExistence type="predicted"/>
<keyword evidence="3" id="KW-1185">Reference proteome</keyword>
<evidence type="ECO:0000256" key="1">
    <source>
        <dbReference type="SAM" id="MobiDB-lite"/>
    </source>
</evidence>
<sequence length="51" mass="5120">MTRPGRVRAATVRRRRDRATSEDGAAPARRALAARPTGAGASGDAGEAGSG</sequence>
<dbReference type="EMBL" id="BAAALF010000350">
    <property type="protein sequence ID" value="GAA1069787.1"/>
    <property type="molecule type" value="Genomic_DNA"/>
</dbReference>
<name>A0ABN1T9C7_9ACTN</name>
<evidence type="ECO:0000313" key="3">
    <source>
        <dbReference type="Proteomes" id="UP001500037"/>
    </source>
</evidence>
<reference evidence="2 3" key="1">
    <citation type="journal article" date="2019" name="Int. J. Syst. Evol. Microbiol.">
        <title>The Global Catalogue of Microorganisms (GCM) 10K type strain sequencing project: providing services to taxonomists for standard genome sequencing and annotation.</title>
        <authorList>
            <consortium name="The Broad Institute Genomics Platform"/>
            <consortium name="The Broad Institute Genome Sequencing Center for Infectious Disease"/>
            <person name="Wu L."/>
            <person name="Ma J."/>
        </authorList>
    </citation>
    <scope>NUCLEOTIDE SEQUENCE [LARGE SCALE GENOMIC DNA]</scope>
    <source>
        <strain evidence="2 3">JCM 13004</strain>
    </source>
</reference>
<gene>
    <name evidence="2" type="ORF">GCM10009665_77440</name>
</gene>
<organism evidence="2 3">
    <name type="scientific">Kitasatospora nipponensis</name>
    <dbReference type="NCBI Taxonomy" id="258049"/>
    <lineage>
        <taxon>Bacteria</taxon>
        <taxon>Bacillati</taxon>
        <taxon>Actinomycetota</taxon>
        <taxon>Actinomycetes</taxon>
        <taxon>Kitasatosporales</taxon>
        <taxon>Streptomycetaceae</taxon>
        <taxon>Kitasatospora</taxon>
    </lineage>
</organism>
<feature type="compositionally biased region" description="Low complexity" evidence="1">
    <location>
        <begin position="24"/>
        <end position="39"/>
    </location>
</feature>
<accession>A0ABN1T9C7</accession>
<comment type="caution">
    <text evidence="2">The sequence shown here is derived from an EMBL/GenBank/DDBJ whole genome shotgun (WGS) entry which is preliminary data.</text>
</comment>
<feature type="compositionally biased region" description="Gly residues" evidence="1">
    <location>
        <begin position="40"/>
        <end position="51"/>
    </location>
</feature>
<dbReference type="Proteomes" id="UP001500037">
    <property type="component" value="Unassembled WGS sequence"/>
</dbReference>
<evidence type="ECO:0000313" key="2">
    <source>
        <dbReference type="EMBL" id="GAA1069787.1"/>
    </source>
</evidence>
<feature type="compositionally biased region" description="Low complexity" evidence="1">
    <location>
        <begin position="1"/>
        <end position="10"/>
    </location>
</feature>
<feature type="region of interest" description="Disordered" evidence="1">
    <location>
        <begin position="1"/>
        <end position="51"/>
    </location>
</feature>
<protein>
    <submittedName>
        <fullName evidence="2">Uncharacterized protein</fullName>
    </submittedName>
</protein>